<keyword evidence="2" id="KW-1003">Cell membrane</keyword>
<evidence type="ECO:0000256" key="5">
    <source>
        <dbReference type="ARBA" id="ARBA00023136"/>
    </source>
</evidence>
<protein>
    <submittedName>
        <fullName evidence="8">DHA1 family purine base/nucleoside efflux pump-like MFS transporter</fullName>
    </submittedName>
</protein>
<dbReference type="SUPFAM" id="SSF103473">
    <property type="entry name" value="MFS general substrate transporter"/>
    <property type="match status" value="1"/>
</dbReference>
<feature type="transmembrane region" description="Helical" evidence="6">
    <location>
        <begin position="39"/>
        <end position="58"/>
    </location>
</feature>
<dbReference type="PROSITE" id="PS50850">
    <property type="entry name" value="MFS"/>
    <property type="match status" value="1"/>
</dbReference>
<feature type="transmembrane region" description="Helical" evidence="6">
    <location>
        <begin position="290"/>
        <end position="309"/>
    </location>
</feature>
<feature type="transmembrane region" description="Helical" evidence="6">
    <location>
        <begin position="354"/>
        <end position="374"/>
    </location>
</feature>
<keyword evidence="3 6" id="KW-0812">Transmembrane</keyword>
<evidence type="ECO:0000256" key="2">
    <source>
        <dbReference type="ARBA" id="ARBA00022475"/>
    </source>
</evidence>
<dbReference type="InterPro" id="IPR011701">
    <property type="entry name" value="MFS"/>
</dbReference>
<keyword evidence="5 6" id="KW-0472">Membrane</keyword>
<evidence type="ECO:0000256" key="3">
    <source>
        <dbReference type="ARBA" id="ARBA00022692"/>
    </source>
</evidence>
<dbReference type="CDD" id="cd17324">
    <property type="entry name" value="MFS_NepI_like"/>
    <property type="match status" value="1"/>
</dbReference>
<dbReference type="Pfam" id="PF07690">
    <property type="entry name" value="MFS_1"/>
    <property type="match status" value="2"/>
</dbReference>
<keyword evidence="9" id="KW-1185">Reference proteome</keyword>
<dbReference type="InterPro" id="IPR036259">
    <property type="entry name" value="MFS_trans_sf"/>
</dbReference>
<dbReference type="InterPro" id="IPR020846">
    <property type="entry name" value="MFS_dom"/>
</dbReference>
<feature type="transmembrane region" description="Helical" evidence="6">
    <location>
        <begin position="231"/>
        <end position="254"/>
    </location>
</feature>
<dbReference type="RefSeq" id="WP_170134141.1">
    <property type="nucleotide sequence ID" value="NZ_PYGA01000002.1"/>
</dbReference>
<comment type="caution">
    <text evidence="8">The sequence shown here is derived from an EMBL/GenBank/DDBJ whole genome shotgun (WGS) entry which is preliminary data.</text>
</comment>
<evidence type="ECO:0000256" key="6">
    <source>
        <dbReference type="SAM" id="Phobius"/>
    </source>
</evidence>
<evidence type="ECO:0000313" key="8">
    <source>
        <dbReference type="EMBL" id="PSL00192.1"/>
    </source>
</evidence>
<feature type="transmembrane region" description="Helical" evidence="6">
    <location>
        <begin position="316"/>
        <end position="342"/>
    </location>
</feature>
<gene>
    <name evidence="8" type="ORF">CLV63_102319</name>
</gene>
<reference evidence="8 9" key="1">
    <citation type="submission" date="2018-03" db="EMBL/GenBank/DDBJ databases">
        <title>Genomic Encyclopedia of Archaeal and Bacterial Type Strains, Phase II (KMG-II): from individual species to whole genera.</title>
        <authorList>
            <person name="Goeker M."/>
        </authorList>
    </citation>
    <scope>NUCLEOTIDE SEQUENCE [LARGE SCALE GENOMIC DNA]</scope>
    <source>
        <strain evidence="8 9">DSM 45312</strain>
    </source>
</reference>
<dbReference type="Proteomes" id="UP000240542">
    <property type="component" value="Unassembled WGS sequence"/>
</dbReference>
<feature type="transmembrane region" description="Helical" evidence="6">
    <location>
        <begin position="192"/>
        <end position="211"/>
    </location>
</feature>
<evidence type="ECO:0000256" key="1">
    <source>
        <dbReference type="ARBA" id="ARBA00004651"/>
    </source>
</evidence>
<evidence type="ECO:0000259" key="7">
    <source>
        <dbReference type="PROSITE" id="PS50850"/>
    </source>
</evidence>
<feature type="transmembrane region" description="Helical" evidence="6">
    <location>
        <begin position="157"/>
        <end position="180"/>
    </location>
</feature>
<feature type="transmembrane region" description="Helical" evidence="6">
    <location>
        <begin position="70"/>
        <end position="89"/>
    </location>
</feature>
<dbReference type="InterPro" id="IPR050189">
    <property type="entry name" value="MFS_Efflux_Transporters"/>
</dbReference>
<keyword evidence="4 6" id="KW-1133">Transmembrane helix</keyword>
<dbReference type="EMBL" id="PYGA01000002">
    <property type="protein sequence ID" value="PSL00192.1"/>
    <property type="molecule type" value="Genomic_DNA"/>
</dbReference>
<proteinExistence type="predicted"/>
<sequence>MSVRILSLALGNFAVNTGAYLAAGMLSDIASSTGVTVSAAGQLVTVYALSYALSAPLMSGVFGHLDRRKLLWTGLALCTVGNVLTALAPGFGLLAAARAVTAIGASLFTPIAVVMAADLVPAHRRGRAVALVVTGSTLATVLGVPAGVLLAEPLGYQGAYLVVTVLSAIAAVALTALPRTARMPRMALRRSFTVLGDTVVVLVLGVSALAALSDFTPYTFVVPLLDDFGGFTAGTVSAVLIAYGVAGAVGNAVAGWATDRFGSTSASIGALSALALGLLLLPLAAGSVPLTMAAVLLWGLGGWGILPAVQARLIELAPLAASSVIALNVSVIWLGMGLGGVLGGAVIDTVGLGALGPAGGLLAIAAIAVLAVACRGRRRTAAARPAAATAEPELATV</sequence>
<feature type="domain" description="Major facilitator superfamily (MFS) profile" evidence="7">
    <location>
        <begin position="4"/>
        <end position="377"/>
    </location>
</feature>
<dbReference type="AlphaFoldDB" id="A0A2P8DSK7"/>
<name>A0A2P8DSK7_9ACTN</name>
<dbReference type="Gene3D" id="1.20.1250.20">
    <property type="entry name" value="MFS general substrate transporter like domains"/>
    <property type="match status" value="1"/>
</dbReference>
<feature type="transmembrane region" description="Helical" evidence="6">
    <location>
        <begin position="266"/>
        <end position="284"/>
    </location>
</feature>
<dbReference type="PANTHER" id="PTHR43124:SF10">
    <property type="entry name" value="PURINE EFFLUX PUMP PBUE"/>
    <property type="match status" value="1"/>
</dbReference>
<comment type="subcellular location">
    <subcellularLocation>
        <location evidence="1">Cell membrane</location>
        <topology evidence="1">Multi-pass membrane protein</topology>
    </subcellularLocation>
</comment>
<feature type="transmembrane region" description="Helical" evidence="6">
    <location>
        <begin position="95"/>
        <end position="117"/>
    </location>
</feature>
<dbReference type="GO" id="GO:0005886">
    <property type="term" value="C:plasma membrane"/>
    <property type="evidence" value="ECO:0007669"/>
    <property type="project" value="UniProtKB-SubCell"/>
</dbReference>
<evidence type="ECO:0000256" key="4">
    <source>
        <dbReference type="ARBA" id="ARBA00022989"/>
    </source>
</evidence>
<dbReference type="PANTHER" id="PTHR43124">
    <property type="entry name" value="PURINE EFFLUX PUMP PBUE"/>
    <property type="match status" value="1"/>
</dbReference>
<accession>A0A2P8DSK7</accession>
<evidence type="ECO:0000313" key="9">
    <source>
        <dbReference type="Proteomes" id="UP000240542"/>
    </source>
</evidence>
<organism evidence="8 9">
    <name type="scientific">Murinocardiopsis flavida</name>
    <dbReference type="NCBI Taxonomy" id="645275"/>
    <lineage>
        <taxon>Bacteria</taxon>
        <taxon>Bacillati</taxon>
        <taxon>Actinomycetota</taxon>
        <taxon>Actinomycetes</taxon>
        <taxon>Streptosporangiales</taxon>
        <taxon>Nocardiopsidaceae</taxon>
        <taxon>Murinocardiopsis</taxon>
    </lineage>
</organism>
<dbReference type="GO" id="GO:0022857">
    <property type="term" value="F:transmembrane transporter activity"/>
    <property type="evidence" value="ECO:0007669"/>
    <property type="project" value="InterPro"/>
</dbReference>
<feature type="transmembrane region" description="Helical" evidence="6">
    <location>
        <begin position="129"/>
        <end position="151"/>
    </location>
</feature>